<dbReference type="SMART" id="SM00052">
    <property type="entry name" value="EAL"/>
    <property type="match status" value="1"/>
</dbReference>
<dbReference type="STRING" id="658167.SAMN04488135_108170"/>
<evidence type="ECO:0000259" key="3">
    <source>
        <dbReference type="PROSITE" id="PS50887"/>
    </source>
</evidence>
<keyword evidence="1" id="KW-0472">Membrane</keyword>
<feature type="transmembrane region" description="Helical" evidence="1">
    <location>
        <begin position="263"/>
        <end position="282"/>
    </location>
</feature>
<dbReference type="Gene3D" id="3.20.20.450">
    <property type="entry name" value="EAL domain"/>
    <property type="match status" value="1"/>
</dbReference>
<dbReference type="PROSITE" id="PS50887">
    <property type="entry name" value="GGDEF"/>
    <property type="match status" value="1"/>
</dbReference>
<dbReference type="AlphaFoldDB" id="A0A1M5Y9S6"/>
<dbReference type="Gene3D" id="3.30.70.270">
    <property type="match status" value="1"/>
</dbReference>
<dbReference type="SUPFAM" id="SSF55785">
    <property type="entry name" value="PYP-like sensor domain (PAS domain)"/>
    <property type="match status" value="1"/>
</dbReference>
<evidence type="ECO:0000259" key="2">
    <source>
        <dbReference type="PROSITE" id="PS50883"/>
    </source>
</evidence>
<feature type="domain" description="GGDEF" evidence="3">
    <location>
        <begin position="555"/>
        <end position="686"/>
    </location>
</feature>
<dbReference type="CDD" id="cd01949">
    <property type="entry name" value="GGDEF"/>
    <property type="match status" value="1"/>
</dbReference>
<feature type="transmembrane region" description="Helical" evidence="1">
    <location>
        <begin position="345"/>
        <end position="370"/>
    </location>
</feature>
<dbReference type="RefSeq" id="WP_084136062.1">
    <property type="nucleotide sequence ID" value="NZ_FQXE01000008.1"/>
</dbReference>
<feature type="transmembrane region" description="Helical" evidence="1">
    <location>
        <begin position="294"/>
        <end position="311"/>
    </location>
</feature>
<keyword evidence="1" id="KW-1133">Transmembrane helix</keyword>
<keyword evidence="5" id="KW-1185">Reference proteome</keyword>
<dbReference type="Proteomes" id="UP000184226">
    <property type="component" value="Unassembled WGS sequence"/>
</dbReference>
<dbReference type="SMART" id="SM00267">
    <property type="entry name" value="GGDEF"/>
    <property type="match status" value="1"/>
</dbReference>
<dbReference type="InterPro" id="IPR000160">
    <property type="entry name" value="GGDEF_dom"/>
</dbReference>
<keyword evidence="1" id="KW-0812">Transmembrane</keyword>
<protein>
    <submittedName>
        <fullName evidence="4">Diguanylate cyclase (GGDEF) domain-containing protein</fullName>
    </submittedName>
</protein>
<feature type="transmembrane region" description="Helical" evidence="1">
    <location>
        <begin position="196"/>
        <end position="216"/>
    </location>
</feature>
<dbReference type="NCBIfam" id="TIGR00254">
    <property type="entry name" value="GGDEF"/>
    <property type="match status" value="1"/>
</dbReference>
<organism evidence="4 5">
    <name type="scientific">Pollutimonas bauzanensis</name>
    <dbReference type="NCBI Taxonomy" id="658167"/>
    <lineage>
        <taxon>Bacteria</taxon>
        <taxon>Pseudomonadati</taxon>
        <taxon>Pseudomonadota</taxon>
        <taxon>Betaproteobacteria</taxon>
        <taxon>Burkholderiales</taxon>
        <taxon>Alcaligenaceae</taxon>
        <taxon>Pollutimonas</taxon>
    </lineage>
</organism>
<dbReference type="EMBL" id="FQXE01000008">
    <property type="protein sequence ID" value="SHI08732.1"/>
    <property type="molecule type" value="Genomic_DNA"/>
</dbReference>
<name>A0A1M5Y9S6_9BURK</name>
<dbReference type="OrthoDB" id="9813903at2"/>
<dbReference type="PANTHER" id="PTHR44757">
    <property type="entry name" value="DIGUANYLATE CYCLASE DGCP"/>
    <property type="match status" value="1"/>
</dbReference>
<evidence type="ECO:0000313" key="4">
    <source>
        <dbReference type="EMBL" id="SHI08732.1"/>
    </source>
</evidence>
<feature type="transmembrane region" description="Helical" evidence="1">
    <location>
        <begin position="317"/>
        <end position="333"/>
    </location>
</feature>
<evidence type="ECO:0000256" key="1">
    <source>
        <dbReference type="SAM" id="Phobius"/>
    </source>
</evidence>
<proteinExistence type="predicted"/>
<accession>A0A1M5Y9S6</accession>
<dbReference type="PANTHER" id="PTHR44757:SF2">
    <property type="entry name" value="BIOFILM ARCHITECTURE MAINTENANCE PROTEIN MBAA"/>
    <property type="match status" value="1"/>
</dbReference>
<reference evidence="4 5" key="1">
    <citation type="submission" date="2016-11" db="EMBL/GenBank/DDBJ databases">
        <authorList>
            <person name="Jaros S."/>
            <person name="Januszkiewicz K."/>
            <person name="Wedrychowicz H."/>
        </authorList>
    </citation>
    <scope>NUCLEOTIDE SEQUENCE [LARGE SCALE GENOMIC DNA]</scope>
    <source>
        <strain evidence="4 5">CGMCC 1.10190</strain>
    </source>
</reference>
<dbReference type="SUPFAM" id="SSF55073">
    <property type="entry name" value="Nucleotide cyclase"/>
    <property type="match status" value="1"/>
</dbReference>
<dbReference type="PROSITE" id="PS50883">
    <property type="entry name" value="EAL"/>
    <property type="match status" value="1"/>
</dbReference>
<dbReference type="InterPro" id="IPR035965">
    <property type="entry name" value="PAS-like_dom_sf"/>
</dbReference>
<dbReference type="Pfam" id="PF00990">
    <property type="entry name" value="GGDEF"/>
    <property type="match status" value="1"/>
</dbReference>
<sequence length="988" mass="109868">MTASNALRPTLFKKLSTAAGRLVYCFSLYIVPAAIVVFSALAVYALNSHYPAAEGQRVSIRLLPEGQDKYSLPMAIAALRTQASSLSARASSPSWFLIDLPAAPHIENAALDIPSRLTQTLHCWNAGTLGSLGSADRSQTTGSLRSNRMGFAIVLGNAPGPASILCYATFVETGMLSAELWSMTDLRNAANRFERGIGILEGGLLTIALFILVIAITNREWIYLLLATWLVGNLRLGAFALGWDSQWLGQDIPLEWMPFIRQVTVAAYYLLTYTLLTQLFRSNRHSYFPRLTRAAEWAGLVLLAGAFLLPYPSFQPLMWLTCGFGVLVAILLLSRSVYRARSRIWLWHIATLSMSLCLILSGILLVIFGRTEFIDTFNSVIALLLSNIMVALAVAERMREDRKERVRAQTELVSNYAVTPIGMFTLNAEGVFERANPVLEQMLGFSLGSKAVVRWTDYFEPQDWAALAEKTKNAEEVEIQALASAMRPGLPQHFVVRVALADSHIEGSLQDITARTETINQLRRMADNDPLTDVLNRRGIEKALDASLQCLTEGEPCALAYVNLDHYKRINSLFGHMSGDEVLQQVCQRIKSALTEQQHVGRIGGDEFVILFPNSTISEAREAATKVIEQLNSTALYVGGRAFQINSAMGVIEVTSDMDPKDMISAASRACRDARKQHQDIVVYEQDSHELREHTEELRLFDELEGGDSPRGLYLEMQPIMSLKNPLQTLDFEILLRVRNSTGDLVPTGKIIAAAEESGTITIIDKWVFSATLEWLAKHEHRLARTELVSVNLSGVSLNDDKFIDAFFTILARYEHLANRLCVEITEGVALQDLNRTRAFMKRLQKMGAFIALDDFGAGYTSFSYLKELPADAIKIDGALIKDMMANETNTAIIRTIVELARNLGMKSIAEWAEDCATLRALQEMGVDYVQGFVVSRAKSPAEILNANTLADLIDDEEVLQFIRDIATESRDEHDSHQPRRQTPANWF</sequence>
<dbReference type="InterPro" id="IPR035919">
    <property type="entry name" value="EAL_sf"/>
</dbReference>
<dbReference type="InterPro" id="IPR029787">
    <property type="entry name" value="Nucleotide_cyclase"/>
</dbReference>
<dbReference type="InterPro" id="IPR043128">
    <property type="entry name" value="Rev_trsase/Diguanyl_cyclase"/>
</dbReference>
<dbReference type="InterPro" id="IPR001633">
    <property type="entry name" value="EAL_dom"/>
</dbReference>
<dbReference type="Pfam" id="PF00563">
    <property type="entry name" value="EAL"/>
    <property type="match status" value="1"/>
</dbReference>
<dbReference type="CDD" id="cd01948">
    <property type="entry name" value="EAL"/>
    <property type="match status" value="1"/>
</dbReference>
<feature type="domain" description="EAL" evidence="2">
    <location>
        <begin position="697"/>
        <end position="952"/>
    </location>
</feature>
<feature type="transmembrane region" description="Helical" evidence="1">
    <location>
        <begin position="21"/>
        <end position="46"/>
    </location>
</feature>
<evidence type="ECO:0000313" key="5">
    <source>
        <dbReference type="Proteomes" id="UP000184226"/>
    </source>
</evidence>
<gene>
    <name evidence="4" type="ORF">SAMN04488135_108170</name>
</gene>
<dbReference type="Gene3D" id="3.30.450.20">
    <property type="entry name" value="PAS domain"/>
    <property type="match status" value="1"/>
</dbReference>
<dbReference type="SUPFAM" id="SSF141868">
    <property type="entry name" value="EAL domain-like"/>
    <property type="match status" value="1"/>
</dbReference>
<feature type="transmembrane region" description="Helical" evidence="1">
    <location>
        <begin position="223"/>
        <end position="243"/>
    </location>
</feature>
<dbReference type="InterPro" id="IPR052155">
    <property type="entry name" value="Biofilm_reg_signaling"/>
</dbReference>